<proteinExistence type="predicted"/>
<comment type="caution">
    <text evidence="2">The sequence shown here is derived from an EMBL/GenBank/DDBJ whole genome shotgun (WGS) entry which is preliminary data.</text>
</comment>
<dbReference type="Proteomes" id="UP000016480">
    <property type="component" value="Unassembled WGS sequence"/>
</dbReference>
<evidence type="ECO:0000256" key="1">
    <source>
        <dbReference type="SAM" id="Phobius"/>
    </source>
</evidence>
<keyword evidence="1" id="KW-0812">Transmembrane</keyword>
<evidence type="ECO:0000313" key="3">
    <source>
        <dbReference type="Proteomes" id="UP000016480"/>
    </source>
</evidence>
<dbReference type="AlphaFoldDB" id="A0A8T0C8Z1"/>
<organism evidence="2 3">
    <name type="scientific">Pseudoalteromonas rubra</name>
    <dbReference type="NCBI Taxonomy" id="43658"/>
    <lineage>
        <taxon>Bacteria</taxon>
        <taxon>Pseudomonadati</taxon>
        <taxon>Pseudomonadota</taxon>
        <taxon>Gammaproteobacteria</taxon>
        <taxon>Alteromonadales</taxon>
        <taxon>Pseudoalteromonadaceae</taxon>
        <taxon>Pseudoalteromonas</taxon>
    </lineage>
</organism>
<feature type="transmembrane region" description="Helical" evidence="1">
    <location>
        <begin position="25"/>
        <end position="44"/>
    </location>
</feature>
<gene>
    <name evidence="2" type="ORF">PRUB_a4413</name>
</gene>
<keyword evidence="1" id="KW-1133">Transmembrane helix</keyword>
<evidence type="ECO:0000313" key="2">
    <source>
        <dbReference type="EMBL" id="KAF7787234.1"/>
    </source>
</evidence>
<accession>A0A8T0C8Z1</accession>
<protein>
    <submittedName>
        <fullName evidence="2">Uncharacterized protein</fullName>
    </submittedName>
</protein>
<sequence>MMKSQLSDCAHQLNNVFKLATNIKLFYPLYLCIILGNCFLSCLLY</sequence>
<dbReference type="EMBL" id="AHCD03000032">
    <property type="protein sequence ID" value="KAF7787234.1"/>
    <property type="molecule type" value="Genomic_DNA"/>
</dbReference>
<name>A0A8T0C8Z1_9GAMM</name>
<keyword evidence="1" id="KW-0472">Membrane</keyword>
<reference evidence="2 3" key="1">
    <citation type="journal article" date="2012" name="J. Bacteriol.">
        <title>Genome sequence of the cycloprodigiosin-producing bacterial strain Pseudoalteromonas rubra ATCC 29570(T).</title>
        <authorList>
            <person name="Xie B.B."/>
            <person name="Shu Y.L."/>
            <person name="Qin Q.L."/>
            <person name="Rong J.C."/>
            <person name="Zhang X.Y."/>
            <person name="Chen X.L."/>
            <person name="Zhou B.C."/>
            <person name="Zhang Y.Z."/>
        </authorList>
    </citation>
    <scope>NUCLEOTIDE SEQUENCE [LARGE SCALE GENOMIC DNA]</scope>
    <source>
        <strain evidence="2 3">DSM 6842</strain>
    </source>
</reference>